<evidence type="ECO:0000256" key="3">
    <source>
        <dbReference type="ARBA" id="ARBA00022833"/>
    </source>
</evidence>
<evidence type="ECO:0000313" key="7">
    <source>
        <dbReference type="Proteomes" id="UP001242480"/>
    </source>
</evidence>
<keyword evidence="7" id="KW-1185">Reference proteome</keyword>
<name>A0ABU0JH41_9HYPH</name>
<evidence type="ECO:0000256" key="2">
    <source>
        <dbReference type="ARBA" id="ARBA00022723"/>
    </source>
</evidence>
<dbReference type="RefSeq" id="WP_307282126.1">
    <property type="nucleotide sequence ID" value="NZ_JAUSVX010000017.1"/>
</dbReference>
<dbReference type="Proteomes" id="UP001242480">
    <property type="component" value="Unassembled WGS sequence"/>
</dbReference>
<keyword evidence="3" id="KW-0862">Zinc</keyword>
<dbReference type="InterPro" id="IPR011057">
    <property type="entry name" value="Mss4-like_sf"/>
</dbReference>
<evidence type="ECO:0000256" key="4">
    <source>
        <dbReference type="ARBA" id="ARBA00023239"/>
    </source>
</evidence>
<reference evidence="6 7" key="1">
    <citation type="submission" date="2023-07" db="EMBL/GenBank/DDBJ databases">
        <title>Genomic Encyclopedia of Type Strains, Phase IV (KMG-IV): sequencing the most valuable type-strain genomes for metagenomic binning, comparative biology and taxonomic classification.</title>
        <authorList>
            <person name="Goeker M."/>
        </authorList>
    </citation>
    <scope>NUCLEOTIDE SEQUENCE [LARGE SCALE GENOMIC DNA]</scope>
    <source>
        <strain evidence="6 7">DSM 19619</strain>
    </source>
</reference>
<dbReference type="SUPFAM" id="SSF51316">
    <property type="entry name" value="Mss4-like"/>
    <property type="match status" value="1"/>
</dbReference>
<dbReference type="Pfam" id="PF04828">
    <property type="entry name" value="GFA"/>
    <property type="match status" value="1"/>
</dbReference>
<organism evidence="6 7">
    <name type="scientific">Labrys wisconsinensis</name>
    <dbReference type="NCBI Taxonomy" id="425677"/>
    <lineage>
        <taxon>Bacteria</taxon>
        <taxon>Pseudomonadati</taxon>
        <taxon>Pseudomonadota</taxon>
        <taxon>Alphaproteobacteria</taxon>
        <taxon>Hyphomicrobiales</taxon>
        <taxon>Xanthobacteraceae</taxon>
        <taxon>Labrys</taxon>
    </lineage>
</organism>
<dbReference type="Gene3D" id="3.90.1590.10">
    <property type="entry name" value="glutathione-dependent formaldehyde- activating enzyme (gfa)"/>
    <property type="match status" value="1"/>
</dbReference>
<dbReference type="EMBL" id="JAUSVX010000017">
    <property type="protein sequence ID" value="MDQ0473598.1"/>
    <property type="molecule type" value="Genomic_DNA"/>
</dbReference>
<keyword evidence="2" id="KW-0479">Metal-binding</keyword>
<sequence>MTDAFEREGGCRCGDVRFRITARPLVTMACHCRGCQRMSGGPYSLSVAVPAAGFAVIGGETVIGGVGEPAMHHHCPRCKSWLFTRPPGLDFMVNVRTPMLDDPAGLEPFVETMTAERFPFAVTGARHGFERFPPDDAWEGLVRAYQGQG</sequence>
<dbReference type="PROSITE" id="PS51891">
    <property type="entry name" value="CENP_V_GFA"/>
    <property type="match status" value="1"/>
</dbReference>
<keyword evidence="4" id="KW-0456">Lyase</keyword>
<dbReference type="InterPro" id="IPR006913">
    <property type="entry name" value="CENP-V/GFA"/>
</dbReference>
<evidence type="ECO:0000313" key="6">
    <source>
        <dbReference type="EMBL" id="MDQ0473598.1"/>
    </source>
</evidence>
<evidence type="ECO:0000256" key="1">
    <source>
        <dbReference type="ARBA" id="ARBA00005495"/>
    </source>
</evidence>
<comment type="similarity">
    <text evidence="1">Belongs to the Gfa family.</text>
</comment>
<evidence type="ECO:0000259" key="5">
    <source>
        <dbReference type="PROSITE" id="PS51891"/>
    </source>
</evidence>
<comment type="caution">
    <text evidence="6">The sequence shown here is derived from an EMBL/GenBank/DDBJ whole genome shotgun (WGS) entry which is preliminary data.</text>
</comment>
<dbReference type="PANTHER" id="PTHR33337:SF40">
    <property type="entry name" value="CENP-V_GFA DOMAIN-CONTAINING PROTEIN-RELATED"/>
    <property type="match status" value="1"/>
</dbReference>
<proteinExistence type="inferred from homology"/>
<feature type="domain" description="CENP-V/GFA" evidence="5">
    <location>
        <begin position="7"/>
        <end position="110"/>
    </location>
</feature>
<protein>
    <recommendedName>
        <fullName evidence="5">CENP-V/GFA domain-containing protein</fullName>
    </recommendedName>
</protein>
<gene>
    <name evidence="6" type="ORF">QO011_006634</name>
</gene>
<accession>A0ABU0JH41</accession>
<dbReference type="PANTHER" id="PTHR33337">
    <property type="entry name" value="GFA DOMAIN-CONTAINING PROTEIN"/>
    <property type="match status" value="1"/>
</dbReference>